<dbReference type="PANTHER" id="PTHR31286:SF99">
    <property type="entry name" value="DUF4283 DOMAIN-CONTAINING PROTEIN"/>
    <property type="match status" value="1"/>
</dbReference>
<reference evidence="3" key="1">
    <citation type="submission" date="2023-03" db="EMBL/GenBank/DDBJ databases">
        <title>Chromosome-scale reference genome and RAD-based genetic map of yellow starthistle (Centaurea solstitialis) reveal putative structural variation and QTLs associated with invader traits.</title>
        <authorList>
            <person name="Reatini B."/>
            <person name="Cang F.A."/>
            <person name="Jiang Q."/>
            <person name="Mckibben M.T.W."/>
            <person name="Barker M.S."/>
            <person name="Rieseberg L.H."/>
            <person name="Dlugosch K.M."/>
        </authorList>
    </citation>
    <scope>NUCLEOTIDE SEQUENCE</scope>
    <source>
        <strain evidence="3">CAN-66</strain>
        <tissue evidence="3">Leaf</tissue>
    </source>
</reference>
<protein>
    <recommendedName>
        <fullName evidence="2">DUF4283 domain-containing protein</fullName>
    </recommendedName>
</protein>
<evidence type="ECO:0000313" key="3">
    <source>
        <dbReference type="EMBL" id="KAJ9561457.1"/>
    </source>
</evidence>
<evidence type="ECO:0000259" key="2">
    <source>
        <dbReference type="Pfam" id="PF14111"/>
    </source>
</evidence>
<sequence length="1261" mass="140965">MADVSVADTVSHTTVGDTRSGDGDKSTERVSMFNCLSPQLSFAVVVGEKNNSGLEFFPLSDRKANSITIPIELAREAAKEYHTTVVGYFLGYRVPFPVVQHCLRTAWGKYGFNDVMMNNNGFFFIKFNDEGGSTRAIEEGMLMIRNVPMCVGPWDPSKGLSRPSHDSCPLWVKFHNVPLVLFNKEGISHIASALGVPKCMDACTASMCDKKWGRSGFAKVLIDVWATGELKKELEVVIPHLHDEGVDTIKIGVEYVWEPNQCSLCCVFGHKQSSCVKVARVQKSDQKKPKLDDDGFVRGERKQWRRKETVITQATNDKEASSSGTKEVAAHEMDTLQHELSTGVQGESVMNADDALISSEAPMIVEPVVIEESDNRELEKAKERKRLGLEFVMPVPSVIVDDKEVSPTHQPQNVVLPKAPIKGILKNSSRVAMGGVVRKDGRDNRDDSGNKAKDLGEKGGKGLHGKENSSRVQPSVGIGKSGTISNIHNWSCSVMALVIQSFFSVTGTGIILSWNSREVDIMALETTNQFMHCEVKIRKSGVGFFALFVYGANREGDRAALRSGLRKFKAILGAKPWTILGDINAMLFPHDALGGCSTRNAAMASFFSCIEDIEVFDARYSGIQFTWCQKPADEGGLKRKLDRVLVNSEFVALYPDSGARFFPWGISDHSPAMLSFKADFRLWGVPFKFDNFLTDHPLFSQTVAVAWSMQIEGTFMYRVTQKLKELKNPLRKLRGTYGNLAKRSADLKHELEVAQLACDLDSYCVDLREDLAALRVAYINACKDQESALQQRAKVKWMRDGDANTKFFNHVVREKRHLNQVHSIARADGTYVYDEEVLDAFVDHFKSFMGTPDHNVSSENMIDIGVTSMSVSVANDMIRPISDEEIRVAMFGIGNDKAPGSDGFSSKFFKAAWGIVGNDVMVAIHNFFYRVVLQRSLIIHCYQCMNEAVEFGFHHGCEPIGITHICFADDLFVFTRGDVASVEVLKKALSVFASCSGLSPSLEKSESLQLYWMGVFLLPSVVVHELEGIFRDFLWTHGMSSRGKCRVAWADVCKPKECGGLGLRRLVTWNRALVSRNLWDIVASRDTMWTRWVKRYYIQSLDICSCTKKPKWSWVFRKMMDIRGIVRRFVRWRVGDGLDIHAWEDHWLPCGPLNRFISYRSIHASGFHANMSVNEFIQSTDGVWPEEWSSRYPQIVSCVIPSLQVSVKDVILWEDGSHRTLRACETKNWTGEGPMGVSHGVRVDVGVGSRGEGEFPEAVLA</sequence>
<gene>
    <name evidence="3" type="ORF">OSB04_006617</name>
</gene>
<feature type="region of interest" description="Disordered" evidence="1">
    <location>
        <begin position="1"/>
        <end position="26"/>
    </location>
</feature>
<comment type="caution">
    <text evidence="3">The sequence shown here is derived from an EMBL/GenBank/DDBJ whole genome shotgun (WGS) entry which is preliminary data.</text>
</comment>
<dbReference type="EMBL" id="JARYMX010000002">
    <property type="protein sequence ID" value="KAJ9561457.1"/>
    <property type="molecule type" value="Genomic_DNA"/>
</dbReference>
<evidence type="ECO:0000313" key="4">
    <source>
        <dbReference type="Proteomes" id="UP001172457"/>
    </source>
</evidence>
<dbReference type="Pfam" id="PF14111">
    <property type="entry name" value="DUF4283"/>
    <property type="match status" value="1"/>
</dbReference>
<feature type="compositionally biased region" description="Polar residues" evidence="1">
    <location>
        <begin position="8"/>
        <end position="17"/>
    </location>
</feature>
<dbReference type="InterPro" id="IPR036691">
    <property type="entry name" value="Endo/exonu/phosph_ase_sf"/>
</dbReference>
<accession>A0AA38WHN1</accession>
<name>A0AA38WHN1_9ASTR</name>
<dbReference type="Gene3D" id="3.60.10.10">
    <property type="entry name" value="Endonuclease/exonuclease/phosphatase"/>
    <property type="match status" value="1"/>
</dbReference>
<feature type="domain" description="DUF4283" evidence="2">
    <location>
        <begin position="83"/>
        <end position="159"/>
    </location>
</feature>
<proteinExistence type="predicted"/>
<dbReference type="InterPro" id="IPR025558">
    <property type="entry name" value="DUF4283"/>
</dbReference>
<dbReference type="InterPro" id="IPR040256">
    <property type="entry name" value="At4g02000-like"/>
</dbReference>
<dbReference type="PANTHER" id="PTHR31286">
    <property type="entry name" value="GLYCINE-RICH CELL WALL STRUCTURAL PROTEIN 1.8-LIKE"/>
    <property type="match status" value="1"/>
</dbReference>
<dbReference type="AlphaFoldDB" id="A0AA38WHN1"/>
<dbReference type="SUPFAM" id="SSF56219">
    <property type="entry name" value="DNase I-like"/>
    <property type="match status" value="1"/>
</dbReference>
<dbReference type="Proteomes" id="UP001172457">
    <property type="component" value="Chromosome 2"/>
</dbReference>
<feature type="compositionally biased region" description="Basic and acidic residues" evidence="1">
    <location>
        <begin position="437"/>
        <end position="469"/>
    </location>
</feature>
<keyword evidence="4" id="KW-1185">Reference proteome</keyword>
<organism evidence="3 4">
    <name type="scientific">Centaurea solstitialis</name>
    <name type="common">yellow star-thistle</name>
    <dbReference type="NCBI Taxonomy" id="347529"/>
    <lineage>
        <taxon>Eukaryota</taxon>
        <taxon>Viridiplantae</taxon>
        <taxon>Streptophyta</taxon>
        <taxon>Embryophyta</taxon>
        <taxon>Tracheophyta</taxon>
        <taxon>Spermatophyta</taxon>
        <taxon>Magnoliopsida</taxon>
        <taxon>eudicotyledons</taxon>
        <taxon>Gunneridae</taxon>
        <taxon>Pentapetalae</taxon>
        <taxon>asterids</taxon>
        <taxon>campanulids</taxon>
        <taxon>Asterales</taxon>
        <taxon>Asteraceae</taxon>
        <taxon>Carduoideae</taxon>
        <taxon>Cardueae</taxon>
        <taxon>Centaureinae</taxon>
        <taxon>Centaurea</taxon>
    </lineage>
</organism>
<evidence type="ECO:0000256" key="1">
    <source>
        <dbReference type="SAM" id="MobiDB-lite"/>
    </source>
</evidence>
<feature type="region of interest" description="Disordered" evidence="1">
    <location>
        <begin position="435"/>
        <end position="478"/>
    </location>
</feature>